<keyword evidence="3" id="KW-0408">Iron</keyword>
<keyword evidence="4" id="KW-0411">Iron-sulfur</keyword>
<evidence type="ECO:0000313" key="6">
    <source>
        <dbReference type="EMBL" id="KKL60489.1"/>
    </source>
</evidence>
<dbReference type="SFLD" id="SFLDS00029">
    <property type="entry name" value="Radical_SAM"/>
    <property type="match status" value="1"/>
</dbReference>
<dbReference type="Pfam" id="PF04055">
    <property type="entry name" value="Radical_SAM"/>
    <property type="match status" value="1"/>
</dbReference>
<dbReference type="PANTHER" id="PTHR11228:SF7">
    <property type="entry name" value="PQQA PEPTIDE CYCLASE"/>
    <property type="match status" value="1"/>
</dbReference>
<dbReference type="GO" id="GO:0003824">
    <property type="term" value="F:catalytic activity"/>
    <property type="evidence" value="ECO:0007669"/>
    <property type="project" value="InterPro"/>
</dbReference>
<dbReference type="InterPro" id="IPR058240">
    <property type="entry name" value="rSAM_sf"/>
</dbReference>
<evidence type="ECO:0000259" key="5">
    <source>
        <dbReference type="PROSITE" id="PS51918"/>
    </source>
</evidence>
<dbReference type="GO" id="GO:0051536">
    <property type="term" value="F:iron-sulfur cluster binding"/>
    <property type="evidence" value="ECO:0007669"/>
    <property type="project" value="UniProtKB-KW"/>
</dbReference>
<dbReference type="GO" id="GO:0046872">
    <property type="term" value="F:metal ion binding"/>
    <property type="evidence" value="ECO:0007669"/>
    <property type="project" value="UniProtKB-KW"/>
</dbReference>
<dbReference type="SUPFAM" id="SSF102114">
    <property type="entry name" value="Radical SAM enzymes"/>
    <property type="match status" value="1"/>
</dbReference>
<protein>
    <recommendedName>
        <fullName evidence="5">Radical SAM core domain-containing protein</fullName>
    </recommendedName>
</protein>
<evidence type="ECO:0000256" key="3">
    <source>
        <dbReference type="ARBA" id="ARBA00023004"/>
    </source>
</evidence>
<sequence length="371" mass="43040">MANMTKNIKEWSNQYNPFNSMKILFWSKHMEAFAKEEYPPPPSVDVDPSNMCNFKCMWCNAYDIICKKSNNLPTKHLIKISDMCADWGVKSMCVAGGGEPMMNVGFLLLLQRNHKNDIETGVITNGSLIKDKHIDTMVDTCRWVGISVDSGTKETFEKIKKVRKDMFDVVINNINKLTNKIKQVNSKCDVAYKYLLHPLNASEIYEAAKLAKSLGVNDFHMRPVGWDNITITKKSNSLLFTPDIFKTTNEQIKMAMELEDDAFHFYGVRHKFDQNFKRKVNFSRCWAIPLIPTFGADGNVHTCFDMRGREDLIMCSHYPDPEEIRRMWNTEKHKELIRTIDISKCPRCTFGIYNEMVEKVFIKDMMCRNFP</sequence>
<evidence type="ECO:0000256" key="4">
    <source>
        <dbReference type="ARBA" id="ARBA00023014"/>
    </source>
</evidence>
<proteinExistence type="predicted"/>
<keyword evidence="1" id="KW-0949">S-adenosyl-L-methionine</keyword>
<evidence type="ECO:0000256" key="1">
    <source>
        <dbReference type="ARBA" id="ARBA00022691"/>
    </source>
</evidence>
<dbReference type="PANTHER" id="PTHR11228">
    <property type="entry name" value="RADICAL SAM DOMAIN PROTEIN"/>
    <property type="match status" value="1"/>
</dbReference>
<evidence type="ECO:0000256" key="2">
    <source>
        <dbReference type="ARBA" id="ARBA00022723"/>
    </source>
</evidence>
<organism evidence="6">
    <name type="scientific">marine sediment metagenome</name>
    <dbReference type="NCBI Taxonomy" id="412755"/>
    <lineage>
        <taxon>unclassified sequences</taxon>
        <taxon>metagenomes</taxon>
        <taxon>ecological metagenomes</taxon>
    </lineage>
</organism>
<feature type="domain" description="Radical SAM core" evidence="5">
    <location>
        <begin position="38"/>
        <end position="253"/>
    </location>
</feature>
<reference evidence="6" key="1">
    <citation type="journal article" date="2015" name="Nature">
        <title>Complex archaea that bridge the gap between prokaryotes and eukaryotes.</title>
        <authorList>
            <person name="Spang A."/>
            <person name="Saw J.H."/>
            <person name="Jorgensen S.L."/>
            <person name="Zaremba-Niedzwiedzka K."/>
            <person name="Martijn J."/>
            <person name="Lind A.E."/>
            <person name="van Eijk R."/>
            <person name="Schleper C."/>
            <person name="Guy L."/>
            <person name="Ettema T.J."/>
        </authorList>
    </citation>
    <scope>NUCLEOTIDE SEQUENCE</scope>
</reference>
<keyword evidence="2" id="KW-0479">Metal-binding</keyword>
<dbReference type="InterPro" id="IPR050377">
    <property type="entry name" value="Radical_SAM_PqqE_MftC-like"/>
</dbReference>
<dbReference type="InterPro" id="IPR013785">
    <property type="entry name" value="Aldolase_TIM"/>
</dbReference>
<dbReference type="PROSITE" id="PS51918">
    <property type="entry name" value="RADICAL_SAM"/>
    <property type="match status" value="1"/>
</dbReference>
<dbReference type="Gene3D" id="3.20.20.70">
    <property type="entry name" value="Aldolase class I"/>
    <property type="match status" value="1"/>
</dbReference>
<dbReference type="EMBL" id="LAZR01029132">
    <property type="protein sequence ID" value="KKL60489.1"/>
    <property type="molecule type" value="Genomic_DNA"/>
</dbReference>
<dbReference type="CDD" id="cd01335">
    <property type="entry name" value="Radical_SAM"/>
    <property type="match status" value="1"/>
</dbReference>
<gene>
    <name evidence="6" type="ORF">LCGC14_2204790</name>
</gene>
<comment type="caution">
    <text evidence="6">The sequence shown here is derived from an EMBL/GenBank/DDBJ whole genome shotgun (WGS) entry which is preliminary data.</text>
</comment>
<dbReference type="InterPro" id="IPR007197">
    <property type="entry name" value="rSAM"/>
</dbReference>
<accession>A0A0F9DFV4</accession>
<dbReference type="AlphaFoldDB" id="A0A0F9DFV4"/>
<name>A0A0F9DFV4_9ZZZZ</name>
<dbReference type="SFLD" id="SFLDG01067">
    <property type="entry name" value="SPASM/twitch_domain_containing"/>
    <property type="match status" value="1"/>
</dbReference>